<dbReference type="EMBL" id="FNDJ01000001">
    <property type="protein sequence ID" value="SDH13836.1"/>
    <property type="molecule type" value="Genomic_DNA"/>
</dbReference>
<dbReference type="InterPro" id="IPR008271">
    <property type="entry name" value="Ser/Thr_kinase_AS"/>
</dbReference>
<dbReference type="PROSITE" id="PS00107">
    <property type="entry name" value="PROTEIN_KINASE_ATP"/>
    <property type="match status" value="1"/>
</dbReference>
<evidence type="ECO:0000256" key="2">
    <source>
        <dbReference type="ARBA" id="ARBA00022741"/>
    </source>
</evidence>
<keyword evidence="9" id="KW-0723">Serine/threonine-protein kinase</keyword>
<evidence type="ECO:0000256" key="1">
    <source>
        <dbReference type="ARBA" id="ARBA00022679"/>
    </source>
</evidence>
<evidence type="ECO:0000256" key="5">
    <source>
        <dbReference type="PROSITE-ProRule" id="PRU10141"/>
    </source>
</evidence>
<dbReference type="GO" id="GO:0004674">
    <property type="term" value="F:protein serine/threonine kinase activity"/>
    <property type="evidence" value="ECO:0007669"/>
    <property type="project" value="UniProtKB-KW"/>
</dbReference>
<organism evidence="9 10">
    <name type="scientific">Nonomuraea jiangxiensis</name>
    <dbReference type="NCBI Taxonomy" id="633440"/>
    <lineage>
        <taxon>Bacteria</taxon>
        <taxon>Bacillati</taxon>
        <taxon>Actinomycetota</taxon>
        <taxon>Actinomycetes</taxon>
        <taxon>Streptosporangiales</taxon>
        <taxon>Streptosporangiaceae</taxon>
        <taxon>Nonomuraea</taxon>
    </lineage>
</organism>
<keyword evidence="2 5" id="KW-0547">Nucleotide-binding</keyword>
<dbReference type="SMART" id="SM00220">
    <property type="entry name" value="S_TKc"/>
    <property type="match status" value="1"/>
</dbReference>
<keyword evidence="4 5" id="KW-0067">ATP-binding</keyword>
<keyword evidence="3 9" id="KW-0418">Kinase</keyword>
<dbReference type="PANTHER" id="PTHR43289">
    <property type="entry name" value="MITOGEN-ACTIVATED PROTEIN KINASE KINASE KINASE 20-RELATED"/>
    <property type="match status" value="1"/>
</dbReference>
<evidence type="ECO:0000259" key="8">
    <source>
        <dbReference type="PROSITE" id="PS50011"/>
    </source>
</evidence>
<feature type="domain" description="Protein kinase" evidence="8">
    <location>
        <begin position="12"/>
        <end position="267"/>
    </location>
</feature>
<feature type="transmembrane region" description="Helical" evidence="7">
    <location>
        <begin position="427"/>
        <end position="444"/>
    </location>
</feature>
<dbReference type="AlphaFoldDB" id="A0A1G7ZZ02"/>
<dbReference type="GO" id="GO:0005524">
    <property type="term" value="F:ATP binding"/>
    <property type="evidence" value="ECO:0007669"/>
    <property type="project" value="UniProtKB-UniRule"/>
</dbReference>
<dbReference type="Gene3D" id="1.10.510.10">
    <property type="entry name" value="Transferase(Phosphotransferase) domain 1"/>
    <property type="match status" value="1"/>
</dbReference>
<evidence type="ECO:0000313" key="10">
    <source>
        <dbReference type="Proteomes" id="UP000199202"/>
    </source>
</evidence>
<dbReference type="PROSITE" id="PS00108">
    <property type="entry name" value="PROTEIN_KINASE_ST"/>
    <property type="match status" value="1"/>
</dbReference>
<sequence>MSAQTQEHLGPYRVIGKIGEGGMGVVHLGLDGGGREVAIKVLHPHVAADLKARDRLSREVETMRRVRSPYVAQVIDAELAGDRPYVVTRFAAGRTLEDTVLAQGPMAPDEIVRLARGLCQALVNIHAAGVIHRDLKPSNVMLVDGEPLVIDFGIAHLVNASRLTQTGMIVGTPGYLAPEIIRASEITQAADVHALASTVFFAATGRPPFGTGSFEAVCFNTMEGRAQLDRAPAWLRDWLSRALQVDPAARPSAGELLRMVGALDPAARQGGLRRLVERTLTMDLVSDLLPPVAYGQRDRPPALAPTRQEDRPPALAPTRQEERRPAPAPRQPFELRRFLAGSGFVGVLLLVTLMAATVVVPVGVGLLAAAIWLAFHAGAHYFADDRRTLLVTALMTVGHLVLALAFGTVTAGLLHAADVLSPSHAESLAAGAFTLGLFVLPGAGPARRAAAHLLARLLPGSRATVVSVAVMGPVALTSVIVALVQAL</sequence>
<protein>
    <submittedName>
        <fullName evidence="9">Serine/threonine protein kinase</fullName>
    </submittedName>
</protein>
<keyword evidence="7" id="KW-0472">Membrane</keyword>
<evidence type="ECO:0000256" key="4">
    <source>
        <dbReference type="ARBA" id="ARBA00022840"/>
    </source>
</evidence>
<evidence type="ECO:0000256" key="3">
    <source>
        <dbReference type="ARBA" id="ARBA00022777"/>
    </source>
</evidence>
<keyword evidence="10" id="KW-1185">Reference proteome</keyword>
<dbReference type="PROSITE" id="PS50011">
    <property type="entry name" value="PROTEIN_KINASE_DOM"/>
    <property type="match status" value="1"/>
</dbReference>
<proteinExistence type="predicted"/>
<feature type="region of interest" description="Disordered" evidence="6">
    <location>
        <begin position="293"/>
        <end position="329"/>
    </location>
</feature>
<dbReference type="InterPro" id="IPR017441">
    <property type="entry name" value="Protein_kinase_ATP_BS"/>
</dbReference>
<dbReference type="Gene3D" id="3.30.200.20">
    <property type="entry name" value="Phosphorylase Kinase, domain 1"/>
    <property type="match status" value="1"/>
</dbReference>
<dbReference type="InterPro" id="IPR000719">
    <property type="entry name" value="Prot_kinase_dom"/>
</dbReference>
<dbReference type="PANTHER" id="PTHR43289:SF34">
    <property type="entry name" value="SERINE_THREONINE-PROTEIN KINASE YBDM-RELATED"/>
    <property type="match status" value="1"/>
</dbReference>
<keyword evidence="7" id="KW-0812">Transmembrane</keyword>
<dbReference type="OrthoDB" id="9762169at2"/>
<dbReference type="STRING" id="633440.SAMN05421869_101568"/>
<dbReference type="InterPro" id="IPR011009">
    <property type="entry name" value="Kinase-like_dom_sf"/>
</dbReference>
<feature type="transmembrane region" description="Helical" evidence="7">
    <location>
        <begin position="338"/>
        <end position="356"/>
    </location>
</feature>
<reference evidence="9 10" key="1">
    <citation type="submission" date="2016-10" db="EMBL/GenBank/DDBJ databases">
        <authorList>
            <person name="de Groot N.N."/>
        </authorList>
    </citation>
    <scope>NUCLEOTIDE SEQUENCE [LARGE SCALE GENOMIC DNA]</scope>
    <source>
        <strain evidence="9 10">CGMCC 4.6533</strain>
    </source>
</reference>
<dbReference type="SUPFAM" id="SSF56112">
    <property type="entry name" value="Protein kinase-like (PK-like)"/>
    <property type="match status" value="1"/>
</dbReference>
<dbReference type="Proteomes" id="UP000199202">
    <property type="component" value="Unassembled WGS sequence"/>
</dbReference>
<feature type="transmembrane region" description="Helical" evidence="7">
    <location>
        <begin position="465"/>
        <end position="486"/>
    </location>
</feature>
<keyword evidence="7" id="KW-1133">Transmembrane helix</keyword>
<feature type="transmembrane region" description="Helical" evidence="7">
    <location>
        <begin position="389"/>
        <end position="415"/>
    </location>
</feature>
<dbReference type="Pfam" id="PF00069">
    <property type="entry name" value="Pkinase"/>
    <property type="match status" value="1"/>
</dbReference>
<gene>
    <name evidence="9" type="ORF">SAMN05421869_101568</name>
</gene>
<evidence type="ECO:0000256" key="6">
    <source>
        <dbReference type="SAM" id="MobiDB-lite"/>
    </source>
</evidence>
<name>A0A1G7ZZ02_9ACTN</name>
<evidence type="ECO:0000256" key="7">
    <source>
        <dbReference type="SAM" id="Phobius"/>
    </source>
</evidence>
<keyword evidence="1" id="KW-0808">Transferase</keyword>
<evidence type="ECO:0000313" key="9">
    <source>
        <dbReference type="EMBL" id="SDH13836.1"/>
    </source>
</evidence>
<dbReference type="CDD" id="cd14014">
    <property type="entry name" value="STKc_PknB_like"/>
    <property type="match status" value="1"/>
</dbReference>
<accession>A0A1G7ZZ02</accession>
<dbReference type="RefSeq" id="WP_090928762.1">
    <property type="nucleotide sequence ID" value="NZ_FNDJ01000001.1"/>
</dbReference>
<feature type="binding site" evidence="5">
    <location>
        <position position="40"/>
    </location>
    <ligand>
        <name>ATP</name>
        <dbReference type="ChEBI" id="CHEBI:30616"/>
    </ligand>
</feature>